<dbReference type="EMBL" id="CAXKWB010001547">
    <property type="protein sequence ID" value="CAL4064808.1"/>
    <property type="molecule type" value="Genomic_DNA"/>
</dbReference>
<comment type="caution">
    <text evidence="9">The sequence shown here is derived from an EMBL/GenBank/DDBJ whole genome shotgun (WGS) entry which is preliminary data.</text>
</comment>
<evidence type="ECO:0000256" key="2">
    <source>
        <dbReference type="ARBA" id="ARBA00005773"/>
    </source>
</evidence>
<dbReference type="Pfam" id="PF01770">
    <property type="entry name" value="Folate_carrier"/>
    <property type="match status" value="1"/>
</dbReference>
<feature type="non-terminal residue" evidence="9">
    <location>
        <position position="452"/>
    </location>
</feature>
<comment type="similarity">
    <text evidence="2">Belongs to the reduced folate carrier (RFC) transporter (TC 2.A.48) family.</text>
</comment>
<dbReference type="Gene3D" id="1.20.1250.20">
    <property type="entry name" value="MFS general substrate transporter like domains"/>
    <property type="match status" value="1"/>
</dbReference>
<evidence type="ECO:0000256" key="8">
    <source>
        <dbReference type="SAM" id="Phobius"/>
    </source>
</evidence>
<evidence type="ECO:0000256" key="4">
    <source>
        <dbReference type="ARBA" id="ARBA00022954"/>
    </source>
</evidence>
<accession>A0AAV2PSV1</accession>
<evidence type="ECO:0000256" key="6">
    <source>
        <dbReference type="ARBA" id="ARBA00023136"/>
    </source>
</evidence>
<feature type="transmembrane region" description="Helical" evidence="8">
    <location>
        <begin position="330"/>
        <end position="349"/>
    </location>
</feature>
<keyword evidence="10" id="KW-1185">Reference proteome</keyword>
<keyword evidence="5 8" id="KW-1133">Transmembrane helix</keyword>
<feature type="transmembrane region" description="Helical" evidence="8">
    <location>
        <begin position="51"/>
        <end position="70"/>
    </location>
</feature>
<dbReference type="FunFam" id="1.20.1250.20:FF:000298">
    <property type="entry name" value="Thiamine transporter"/>
    <property type="match status" value="1"/>
</dbReference>
<comment type="subcellular location">
    <subcellularLocation>
        <location evidence="1">Membrane</location>
    </subcellularLocation>
</comment>
<dbReference type="PANTHER" id="PTHR10686:SF18">
    <property type="entry name" value="IP11787P-RELATED"/>
    <property type="match status" value="1"/>
</dbReference>
<feature type="transmembrane region" description="Helical" evidence="8">
    <location>
        <begin position="361"/>
        <end position="383"/>
    </location>
</feature>
<keyword evidence="3 8" id="KW-0812">Transmembrane</keyword>
<dbReference type="GO" id="GO:0005542">
    <property type="term" value="F:folic acid binding"/>
    <property type="evidence" value="ECO:0007669"/>
    <property type="project" value="UniProtKB-KW"/>
</dbReference>
<feature type="transmembrane region" description="Helical" evidence="8">
    <location>
        <begin position="395"/>
        <end position="417"/>
    </location>
</feature>
<dbReference type="InterPro" id="IPR036259">
    <property type="entry name" value="MFS_trans_sf"/>
</dbReference>
<dbReference type="AlphaFoldDB" id="A0AAV2PSV1"/>
<dbReference type="GO" id="GO:0090482">
    <property type="term" value="F:vitamin transmembrane transporter activity"/>
    <property type="evidence" value="ECO:0007669"/>
    <property type="project" value="InterPro"/>
</dbReference>
<evidence type="ECO:0000313" key="9">
    <source>
        <dbReference type="EMBL" id="CAL4064808.1"/>
    </source>
</evidence>
<dbReference type="SUPFAM" id="SSF103473">
    <property type="entry name" value="MFS general substrate transporter"/>
    <property type="match status" value="1"/>
</dbReference>
<proteinExistence type="inferred from homology"/>
<feature type="transmembrane region" description="Helical" evidence="8">
    <location>
        <begin position="104"/>
        <end position="122"/>
    </location>
</feature>
<keyword evidence="7" id="KW-0325">Glycoprotein</keyword>
<dbReference type="PIRSF" id="PIRSF028739">
    <property type="entry name" value="Folate_carrier"/>
    <property type="match status" value="1"/>
</dbReference>
<evidence type="ECO:0000256" key="7">
    <source>
        <dbReference type="ARBA" id="ARBA00023180"/>
    </source>
</evidence>
<feature type="transmembrane region" description="Helical" evidence="8">
    <location>
        <begin position="306"/>
        <end position="324"/>
    </location>
</feature>
<sequence>MKVWLKTYRVFEKYGLISKFEPEPPRITDYHLLGLPQPWKGDQLYFEVYPVWTYSYLSLLIVVFLVTDLLRYKPVIVFEGFGYIITWVLLLWTRGVPAMQAMEFMFGVATSTEVAYYTYIYAKVSQEYYQRVTSYTRTAILVGRFASGLLAQLLTMYDVMDYHSLNYISLASVSIAFVIACCLPPVETSIYFNKNNGNIENQQTAGKASQMVKFKKAGRLLWIDFKDAYSSPYLLKWSLWWSAATAINYQVGNYHQPLYESIAPMDETETLYNGAVDATTTLLGALATLGVGYLKLNWHLLGEATMALISLVDCLLLLAMGLVNNIWVAYVGYTLFRVSYSVLITIASYQVARELRAESYGLVFGINMFFGLLIQSILTTVVIDILEVEPQPQFVIYGCYFGVLSLVFIVISSMTFLKLGWSNIRTQGLWEEKPLPAQDQKALAQSTDNINT</sequence>
<evidence type="ECO:0000256" key="5">
    <source>
        <dbReference type="ARBA" id="ARBA00022989"/>
    </source>
</evidence>
<feature type="transmembrane region" description="Helical" evidence="8">
    <location>
        <begin position="75"/>
        <end position="92"/>
    </location>
</feature>
<keyword evidence="4" id="KW-0290">Folate-binding</keyword>
<dbReference type="PANTHER" id="PTHR10686">
    <property type="entry name" value="FOLATE TRANSPORTER"/>
    <property type="match status" value="1"/>
</dbReference>
<evidence type="ECO:0008006" key="11">
    <source>
        <dbReference type="Google" id="ProtNLM"/>
    </source>
</evidence>
<dbReference type="InterPro" id="IPR002666">
    <property type="entry name" value="Folate_carrier"/>
</dbReference>
<protein>
    <recommendedName>
        <fullName evidence="11">Thiamine transporter 1</fullName>
    </recommendedName>
</protein>
<gene>
    <name evidence="9" type="ORF">MNOR_LOCUS4266</name>
</gene>
<keyword evidence="6 8" id="KW-0472">Membrane</keyword>
<name>A0AAV2PSV1_MEGNR</name>
<feature type="transmembrane region" description="Helical" evidence="8">
    <location>
        <begin position="167"/>
        <end position="186"/>
    </location>
</feature>
<evidence type="ECO:0000256" key="1">
    <source>
        <dbReference type="ARBA" id="ARBA00004370"/>
    </source>
</evidence>
<dbReference type="Proteomes" id="UP001497623">
    <property type="component" value="Unassembled WGS sequence"/>
</dbReference>
<evidence type="ECO:0000256" key="3">
    <source>
        <dbReference type="ARBA" id="ARBA00022692"/>
    </source>
</evidence>
<dbReference type="NCBIfam" id="TIGR00806">
    <property type="entry name" value="rfc"/>
    <property type="match status" value="1"/>
</dbReference>
<organism evidence="9 10">
    <name type="scientific">Meganyctiphanes norvegica</name>
    <name type="common">Northern krill</name>
    <name type="synonym">Thysanopoda norvegica</name>
    <dbReference type="NCBI Taxonomy" id="48144"/>
    <lineage>
        <taxon>Eukaryota</taxon>
        <taxon>Metazoa</taxon>
        <taxon>Ecdysozoa</taxon>
        <taxon>Arthropoda</taxon>
        <taxon>Crustacea</taxon>
        <taxon>Multicrustacea</taxon>
        <taxon>Malacostraca</taxon>
        <taxon>Eumalacostraca</taxon>
        <taxon>Eucarida</taxon>
        <taxon>Euphausiacea</taxon>
        <taxon>Euphausiidae</taxon>
        <taxon>Meganyctiphanes</taxon>
    </lineage>
</organism>
<dbReference type="GO" id="GO:0005886">
    <property type="term" value="C:plasma membrane"/>
    <property type="evidence" value="ECO:0007669"/>
    <property type="project" value="TreeGrafter"/>
</dbReference>
<evidence type="ECO:0000313" key="10">
    <source>
        <dbReference type="Proteomes" id="UP001497623"/>
    </source>
</evidence>
<reference evidence="9 10" key="1">
    <citation type="submission" date="2024-05" db="EMBL/GenBank/DDBJ databases">
        <authorList>
            <person name="Wallberg A."/>
        </authorList>
    </citation>
    <scope>NUCLEOTIDE SEQUENCE [LARGE SCALE GENOMIC DNA]</scope>
</reference>
<feature type="transmembrane region" description="Helical" evidence="8">
    <location>
        <begin position="134"/>
        <end position="155"/>
    </location>
</feature>